<keyword evidence="1 4" id="KW-0808">Transferase</keyword>
<dbReference type="PANTHER" id="PTHR43877">
    <property type="entry name" value="AMINOALKYLPHOSPHONATE N-ACETYLTRANSFERASE-RELATED-RELATED"/>
    <property type="match status" value="1"/>
</dbReference>
<dbReference type="OrthoDB" id="9792929at2"/>
<dbReference type="SUPFAM" id="SSF55729">
    <property type="entry name" value="Acyl-CoA N-acyltransferases (Nat)"/>
    <property type="match status" value="1"/>
</dbReference>
<dbReference type="AlphaFoldDB" id="A0A1H5XX33"/>
<evidence type="ECO:0000313" key="5">
    <source>
        <dbReference type="Proteomes" id="UP000236731"/>
    </source>
</evidence>
<keyword evidence="5" id="KW-1185">Reference proteome</keyword>
<dbReference type="PANTHER" id="PTHR43877:SF2">
    <property type="entry name" value="AMINOALKYLPHOSPHONATE N-ACETYLTRANSFERASE-RELATED"/>
    <property type="match status" value="1"/>
</dbReference>
<evidence type="ECO:0000256" key="1">
    <source>
        <dbReference type="ARBA" id="ARBA00022679"/>
    </source>
</evidence>
<sequence length="153" mass="17134">MQSTYTPTPWKLLKQTSRTSFGLSQYSILYRAFYGQKVDKDAAIGFLEQRIAKNESVILYAQQDAEIVGFTQVFSTFSSASLTKVCILNDLFVLESARNRGIATLLIEEVLALGKAEGCSRVSLSTAQDNPAQKLYEQLGFRESAFKFYNFAL</sequence>
<dbReference type="EMBL" id="FNUT01000005">
    <property type="protein sequence ID" value="SEG15836.1"/>
    <property type="molecule type" value="Genomic_DNA"/>
</dbReference>
<dbReference type="RefSeq" id="WP_103906054.1">
    <property type="nucleotide sequence ID" value="NZ_CP049246.1"/>
</dbReference>
<keyword evidence="2" id="KW-0012">Acyltransferase</keyword>
<dbReference type="GO" id="GO:0016747">
    <property type="term" value="F:acyltransferase activity, transferring groups other than amino-acyl groups"/>
    <property type="evidence" value="ECO:0007669"/>
    <property type="project" value="InterPro"/>
</dbReference>
<gene>
    <name evidence="4" type="ORF">SAMN05421877_105139</name>
</gene>
<evidence type="ECO:0000259" key="3">
    <source>
        <dbReference type="PROSITE" id="PS51186"/>
    </source>
</evidence>
<name>A0A1H5XX33_9SPHI</name>
<evidence type="ECO:0000313" key="4">
    <source>
        <dbReference type="EMBL" id="SEG15836.1"/>
    </source>
</evidence>
<dbReference type="CDD" id="cd04301">
    <property type="entry name" value="NAT_SF"/>
    <property type="match status" value="1"/>
</dbReference>
<dbReference type="InterPro" id="IPR016181">
    <property type="entry name" value="Acyl_CoA_acyltransferase"/>
</dbReference>
<dbReference type="InterPro" id="IPR000182">
    <property type="entry name" value="GNAT_dom"/>
</dbReference>
<dbReference type="InterPro" id="IPR050832">
    <property type="entry name" value="Bact_Acetyltransf"/>
</dbReference>
<dbReference type="Gene3D" id="3.40.630.30">
    <property type="match status" value="1"/>
</dbReference>
<reference evidence="5" key="1">
    <citation type="submission" date="2016-10" db="EMBL/GenBank/DDBJ databases">
        <authorList>
            <person name="Varghese N."/>
            <person name="Submissions S."/>
        </authorList>
    </citation>
    <scope>NUCLEOTIDE SEQUENCE [LARGE SCALE GENOMIC DNA]</scope>
    <source>
        <strain evidence="5">DSM 22361</strain>
    </source>
</reference>
<dbReference type="PROSITE" id="PS51186">
    <property type="entry name" value="GNAT"/>
    <property type="match status" value="1"/>
</dbReference>
<organism evidence="4 5">
    <name type="scientific">Sphingobacterium lactis</name>
    <dbReference type="NCBI Taxonomy" id="797291"/>
    <lineage>
        <taxon>Bacteria</taxon>
        <taxon>Pseudomonadati</taxon>
        <taxon>Bacteroidota</taxon>
        <taxon>Sphingobacteriia</taxon>
        <taxon>Sphingobacteriales</taxon>
        <taxon>Sphingobacteriaceae</taxon>
        <taxon>Sphingobacterium</taxon>
    </lineage>
</organism>
<dbReference type="Proteomes" id="UP000236731">
    <property type="component" value="Unassembled WGS sequence"/>
</dbReference>
<accession>A0A1H5XX33</accession>
<evidence type="ECO:0000256" key="2">
    <source>
        <dbReference type="ARBA" id="ARBA00023315"/>
    </source>
</evidence>
<dbReference type="Pfam" id="PF00583">
    <property type="entry name" value="Acetyltransf_1"/>
    <property type="match status" value="1"/>
</dbReference>
<feature type="domain" description="N-acetyltransferase" evidence="3">
    <location>
        <begin position="1"/>
        <end position="153"/>
    </location>
</feature>
<protein>
    <submittedName>
        <fullName evidence="4">Acetyltransferase (GNAT) family protein</fullName>
    </submittedName>
</protein>
<proteinExistence type="predicted"/>